<proteinExistence type="predicted"/>
<protein>
    <recommendedName>
        <fullName evidence="1">Isopenicillin N synthase-like Fe(2+) 2OG dioxygenase domain-containing protein</fullName>
    </recommendedName>
</protein>
<evidence type="ECO:0000313" key="2">
    <source>
        <dbReference type="EMBL" id="KAK4363575.1"/>
    </source>
</evidence>
<comment type="caution">
    <text evidence="2">The sequence shown here is derived from an EMBL/GenBank/DDBJ whole genome shotgun (WGS) entry which is preliminary data.</text>
</comment>
<dbReference type="InterPro" id="IPR044861">
    <property type="entry name" value="IPNS-like_FE2OG_OXY"/>
</dbReference>
<dbReference type="SUPFAM" id="SSF51197">
    <property type="entry name" value="Clavaminate synthase-like"/>
    <property type="match status" value="1"/>
</dbReference>
<evidence type="ECO:0000313" key="3">
    <source>
        <dbReference type="Proteomes" id="UP001291623"/>
    </source>
</evidence>
<name>A0AAE1S5A7_9SOLA</name>
<dbReference type="Gene3D" id="2.60.120.330">
    <property type="entry name" value="B-lactam Antibiotic, Isopenicillin N Synthase, Chain"/>
    <property type="match status" value="1"/>
</dbReference>
<dbReference type="AlphaFoldDB" id="A0AAE1S5A7"/>
<evidence type="ECO:0000259" key="1">
    <source>
        <dbReference type="Pfam" id="PF03171"/>
    </source>
</evidence>
<reference evidence="2" key="1">
    <citation type="submission" date="2023-12" db="EMBL/GenBank/DDBJ databases">
        <title>Genome assembly of Anisodus tanguticus.</title>
        <authorList>
            <person name="Wang Y.-J."/>
        </authorList>
    </citation>
    <scope>NUCLEOTIDE SEQUENCE</scope>
    <source>
        <strain evidence="2">KB-2021</strain>
        <tissue evidence="2">Leaf</tissue>
    </source>
</reference>
<keyword evidence="3" id="KW-1185">Reference proteome</keyword>
<dbReference type="PANTHER" id="PTHR47990">
    <property type="entry name" value="2-OXOGLUTARATE (2OG) AND FE(II)-DEPENDENT OXYGENASE SUPERFAMILY PROTEIN-RELATED"/>
    <property type="match status" value="1"/>
</dbReference>
<dbReference type="Proteomes" id="UP001291623">
    <property type="component" value="Unassembled WGS sequence"/>
</dbReference>
<organism evidence="2 3">
    <name type="scientific">Anisodus tanguticus</name>
    <dbReference type="NCBI Taxonomy" id="243964"/>
    <lineage>
        <taxon>Eukaryota</taxon>
        <taxon>Viridiplantae</taxon>
        <taxon>Streptophyta</taxon>
        <taxon>Embryophyta</taxon>
        <taxon>Tracheophyta</taxon>
        <taxon>Spermatophyta</taxon>
        <taxon>Magnoliopsida</taxon>
        <taxon>eudicotyledons</taxon>
        <taxon>Gunneridae</taxon>
        <taxon>Pentapetalae</taxon>
        <taxon>asterids</taxon>
        <taxon>lamiids</taxon>
        <taxon>Solanales</taxon>
        <taxon>Solanaceae</taxon>
        <taxon>Solanoideae</taxon>
        <taxon>Hyoscyameae</taxon>
        <taxon>Anisodus</taxon>
    </lineage>
</organism>
<feature type="domain" description="Isopenicillin N synthase-like Fe(2+) 2OG dioxygenase" evidence="1">
    <location>
        <begin position="16"/>
        <end position="48"/>
    </location>
</feature>
<gene>
    <name evidence="2" type="ORF">RND71_018816</name>
</gene>
<accession>A0AAE1S5A7</accession>
<dbReference type="InterPro" id="IPR027443">
    <property type="entry name" value="IPNS-like_sf"/>
</dbReference>
<dbReference type="Pfam" id="PF03171">
    <property type="entry name" value="2OG-FeII_Oxy"/>
    <property type="match status" value="1"/>
</dbReference>
<dbReference type="EMBL" id="JAVYJV010000009">
    <property type="protein sequence ID" value="KAK4363575.1"/>
    <property type="molecule type" value="Genomic_DNA"/>
</dbReference>
<dbReference type="InterPro" id="IPR050231">
    <property type="entry name" value="Iron_ascorbate_oxido_reductase"/>
</dbReference>
<sequence length="342" mass="39297">MPSIPSNLMKERWKLYHILSNAIYKSVEHRVIVNSAEERLSLAYFYNPRGDLMIEPAKELVTPQNPSLYPAMTFNEYRLYIRTKGPQGKLHEPQGDNLSRFGPCSARQTKSTIFPLFDRHNYQSTVKRINSLFTFPELTHCSLFQDLEIFTSPSMLLTEQAPKRGKCSLWASLGETLSTSRLGKNFPFPDHSSPSELEGERLAHFGPRPEALHHFHALENFPNSFFAYFCSLSEPHGENLSRFGPCSASWDPMGNDSDGYMDFMSPHGSHETYCWNVCIPDTYGYFIAYMQRNRTYSWSRNQDLKDGQALSDNLSMMTCVTMHYSYSVDGLAFYHFLFLADS</sequence>